<protein>
    <submittedName>
        <fullName evidence="2">Uncharacterized protein</fullName>
    </submittedName>
</protein>
<proteinExistence type="predicted"/>
<dbReference type="AlphaFoldDB" id="A0A841H1I7"/>
<evidence type="ECO:0000313" key="2">
    <source>
        <dbReference type="EMBL" id="MBB6071877.1"/>
    </source>
</evidence>
<dbReference type="Proteomes" id="UP000582837">
    <property type="component" value="Unassembled WGS sequence"/>
</dbReference>
<comment type="caution">
    <text evidence="2">The sequence shown here is derived from an EMBL/GenBank/DDBJ whole genome shotgun (WGS) entry which is preliminary data.</text>
</comment>
<sequence>MNIQYWHINHSSSSDRPMTIDRMAGHLAEDWLPALSPGPSHAFVGLLSSIIYDSGNYWTVNRALGGTDSQWKQAISWLLGVVGARETLAAEGYRWIAPVSAFAPTGQRVPLVNWHPSFPQSRLVAAKPPQPSSKLLPDYLAIHPAPAGFAAWAAAEAKGTRKTIASRRDCLPEWKNQAENVEVRFNGHVETIPRHIVTATRVNPNATRDRTRRMLVRSWNRALPESPKLDPELVVEIAAAHLFGVCSNLGLWSNAEALANGVRDRRARAAEGKRAAESDAPKQTPTPRADRELGIYDDEDGSEDVKRVTIYGSEALPAIDVVIEVPTVRLIRELRSPDPQKAVDALARADAALDALHAAEVDSEHSGALLPSGVRVNYWMPPRPENSPQS</sequence>
<gene>
    <name evidence="2" type="ORF">HNQ61_003537</name>
</gene>
<dbReference type="EMBL" id="JACHIA010000011">
    <property type="protein sequence ID" value="MBB6071877.1"/>
    <property type="molecule type" value="Genomic_DNA"/>
</dbReference>
<organism evidence="2 3">
    <name type="scientific">Longimicrobium terrae</name>
    <dbReference type="NCBI Taxonomy" id="1639882"/>
    <lineage>
        <taxon>Bacteria</taxon>
        <taxon>Pseudomonadati</taxon>
        <taxon>Gemmatimonadota</taxon>
        <taxon>Longimicrobiia</taxon>
        <taxon>Longimicrobiales</taxon>
        <taxon>Longimicrobiaceae</taxon>
        <taxon>Longimicrobium</taxon>
    </lineage>
</organism>
<name>A0A841H1I7_9BACT</name>
<feature type="compositionally biased region" description="Basic and acidic residues" evidence="1">
    <location>
        <begin position="269"/>
        <end position="280"/>
    </location>
</feature>
<feature type="region of interest" description="Disordered" evidence="1">
    <location>
        <begin position="269"/>
        <end position="298"/>
    </location>
</feature>
<dbReference type="RefSeq" id="WP_170035325.1">
    <property type="nucleotide sequence ID" value="NZ_JABDTL010000001.1"/>
</dbReference>
<evidence type="ECO:0000313" key="3">
    <source>
        <dbReference type="Proteomes" id="UP000582837"/>
    </source>
</evidence>
<reference evidence="2 3" key="1">
    <citation type="submission" date="2020-08" db="EMBL/GenBank/DDBJ databases">
        <title>Genomic Encyclopedia of Type Strains, Phase IV (KMG-IV): sequencing the most valuable type-strain genomes for metagenomic binning, comparative biology and taxonomic classification.</title>
        <authorList>
            <person name="Goeker M."/>
        </authorList>
    </citation>
    <scope>NUCLEOTIDE SEQUENCE [LARGE SCALE GENOMIC DNA]</scope>
    <source>
        <strain evidence="2 3">DSM 29007</strain>
    </source>
</reference>
<accession>A0A841H1I7</accession>
<keyword evidence="3" id="KW-1185">Reference proteome</keyword>
<evidence type="ECO:0000256" key="1">
    <source>
        <dbReference type="SAM" id="MobiDB-lite"/>
    </source>
</evidence>